<name>A0A4U1IYK5_9BACT</name>
<sequence length="98" mass="10224">MGQAFGCINGDGSIDSGSGNFRVVKKAPGQYFFTVDGESSSDPVVVVTPGSAYMTANAIITATNGGNAPNFTISTGFTDQGSTKTMDVDWFCFVAFWS</sequence>
<dbReference type="RefSeq" id="WP_136933820.1">
    <property type="nucleotide sequence ID" value="NZ_SSMQ01000054.1"/>
</dbReference>
<comment type="caution">
    <text evidence="1">The sequence shown here is derived from an EMBL/GenBank/DDBJ whole genome shotgun (WGS) entry which is preliminary data.</text>
</comment>
<dbReference type="OrthoDB" id="9962733at2"/>
<organism evidence="1 2">
    <name type="scientific">Polyangium fumosum</name>
    <dbReference type="NCBI Taxonomy" id="889272"/>
    <lineage>
        <taxon>Bacteria</taxon>
        <taxon>Pseudomonadati</taxon>
        <taxon>Myxococcota</taxon>
        <taxon>Polyangia</taxon>
        <taxon>Polyangiales</taxon>
        <taxon>Polyangiaceae</taxon>
        <taxon>Polyangium</taxon>
    </lineage>
</organism>
<dbReference type="AlphaFoldDB" id="A0A4U1IYK5"/>
<dbReference type="EMBL" id="SSMQ01000054">
    <property type="protein sequence ID" value="TKC99690.1"/>
    <property type="molecule type" value="Genomic_DNA"/>
</dbReference>
<evidence type="ECO:0000313" key="2">
    <source>
        <dbReference type="Proteomes" id="UP000309215"/>
    </source>
</evidence>
<dbReference type="Proteomes" id="UP000309215">
    <property type="component" value="Unassembled WGS sequence"/>
</dbReference>
<gene>
    <name evidence="1" type="ORF">E8A74_37040</name>
</gene>
<protein>
    <submittedName>
        <fullName evidence="1">Uncharacterized protein</fullName>
    </submittedName>
</protein>
<keyword evidence="2" id="KW-1185">Reference proteome</keyword>
<reference evidence="1 2" key="1">
    <citation type="submission" date="2019-04" db="EMBL/GenBank/DDBJ databases">
        <authorList>
            <person name="Li Y."/>
            <person name="Wang J."/>
        </authorList>
    </citation>
    <scope>NUCLEOTIDE SEQUENCE [LARGE SCALE GENOMIC DNA]</scope>
    <source>
        <strain evidence="1 2">DSM 14668</strain>
    </source>
</reference>
<accession>A0A4U1IYK5</accession>
<proteinExistence type="predicted"/>
<evidence type="ECO:0000313" key="1">
    <source>
        <dbReference type="EMBL" id="TKC99690.1"/>
    </source>
</evidence>